<gene>
    <name evidence="1" type="ORF">Q8A67_022036</name>
</gene>
<comment type="caution">
    <text evidence="1">The sequence shown here is derived from an EMBL/GenBank/DDBJ whole genome shotgun (WGS) entry which is preliminary data.</text>
</comment>
<keyword evidence="2" id="KW-1185">Reference proteome</keyword>
<dbReference type="EMBL" id="JAUYZG010000021">
    <property type="protein sequence ID" value="KAK2874883.1"/>
    <property type="molecule type" value="Genomic_DNA"/>
</dbReference>
<dbReference type="AlphaFoldDB" id="A0AA88P847"/>
<protein>
    <submittedName>
        <fullName evidence="1">Uncharacterized protein</fullName>
    </submittedName>
</protein>
<organism evidence="1 2">
    <name type="scientific">Cirrhinus molitorella</name>
    <name type="common">mud carp</name>
    <dbReference type="NCBI Taxonomy" id="172907"/>
    <lineage>
        <taxon>Eukaryota</taxon>
        <taxon>Metazoa</taxon>
        <taxon>Chordata</taxon>
        <taxon>Craniata</taxon>
        <taxon>Vertebrata</taxon>
        <taxon>Euteleostomi</taxon>
        <taxon>Actinopterygii</taxon>
        <taxon>Neopterygii</taxon>
        <taxon>Teleostei</taxon>
        <taxon>Ostariophysi</taxon>
        <taxon>Cypriniformes</taxon>
        <taxon>Cyprinidae</taxon>
        <taxon>Labeoninae</taxon>
        <taxon>Labeonini</taxon>
        <taxon>Cirrhinus</taxon>
    </lineage>
</organism>
<name>A0AA88P847_9TELE</name>
<evidence type="ECO:0000313" key="2">
    <source>
        <dbReference type="Proteomes" id="UP001187343"/>
    </source>
</evidence>
<reference evidence="1" key="1">
    <citation type="submission" date="2023-08" db="EMBL/GenBank/DDBJ databases">
        <title>Chromosome-level Genome Assembly of mud carp (Cirrhinus molitorella).</title>
        <authorList>
            <person name="Liu H."/>
        </authorList>
    </citation>
    <scope>NUCLEOTIDE SEQUENCE</scope>
    <source>
        <strain evidence="1">Prfri</strain>
        <tissue evidence="1">Muscle</tissue>
    </source>
</reference>
<evidence type="ECO:0000313" key="1">
    <source>
        <dbReference type="EMBL" id="KAK2874883.1"/>
    </source>
</evidence>
<dbReference type="Proteomes" id="UP001187343">
    <property type="component" value="Unassembled WGS sequence"/>
</dbReference>
<proteinExistence type="predicted"/>
<accession>A0AA88P847</accession>
<sequence length="79" mass="8188">MHGVIAPPAQTALISELENDSSSALSILASSFQGKSALNGERNLHATQVQAGSHTSLETGNAPASFPRPVDSFISSIRL</sequence>